<gene>
    <name evidence="1" type="ORF">LCGC14_1574190</name>
</gene>
<proteinExistence type="predicted"/>
<reference evidence="1" key="1">
    <citation type="journal article" date="2015" name="Nature">
        <title>Complex archaea that bridge the gap between prokaryotes and eukaryotes.</title>
        <authorList>
            <person name="Spang A."/>
            <person name="Saw J.H."/>
            <person name="Jorgensen S.L."/>
            <person name="Zaremba-Niedzwiedzka K."/>
            <person name="Martijn J."/>
            <person name="Lind A.E."/>
            <person name="van Eijk R."/>
            <person name="Schleper C."/>
            <person name="Guy L."/>
            <person name="Ettema T.J."/>
        </authorList>
    </citation>
    <scope>NUCLEOTIDE SEQUENCE</scope>
</reference>
<dbReference type="EMBL" id="LAZR01012311">
    <property type="protein sequence ID" value="KKM27496.1"/>
    <property type="molecule type" value="Genomic_DNA"/>
</dbReference>
<protein>
    <submittedName>
        <fullName evidence="1">Uncharacterized protein</fullName>
    </submittedName>
</protein>
<sequence length="75" mass="8863">MTIFHSKTEMNTQRKIDGKCCSKCSIFKEYKYFNKTKKIKDGYRSACKRCLSKLEEKRANKTKAIIIKQKCNKCN</sequence>
<evidence type="ECO:0000313" key="1">
    <source>
        <dbReference type="EMBL" id="KKM27496.1"/>
    </source>
</evidence>
<dbReference type="AlphaFoldDB" id="A0A0F9IIR8"/>
<comment type="caution">
    <text evidence="1">The sequence shown here is derived from an EMBL/GenBank/DDBJ whole genome shotgun (WGS) entry which is preliminary data.</text>
</comment>
<name>A0A0F9IIR8_9ZZZZ</name>
<feature type="non-terminal residue" evidence="1">
    <location>
        <position position="75"/>
    </location>
</feature>
<accession>A0A0F9IIR8</accession>
<organism evidence="1">
    <name type="scientific">marine sediment metagenome</name>
    <dbReference type="NCBI Taxonomy" id="412755"/>
    <lineage>
        <taxon>unclassified sequences</taxon>
        <taxon>metagenomes</taxon>
        <taxon>ecological metagenomes</taxon>
    </lineage>
</organism>